<dbReference type="PANTHER" id="PTHR31302:SF31">
    <property type="entry name" value="PHOSPHODIESTERASE YAEI"/>
    <property type="match status" value="1"/>
</dbReference>
<sequence length="295" mass="33256">MKWKTALLAAGSLFAGFNAFLGNRQLVVAKEVVYSRKLPDSFEGLKVMLLADLHHKKFGKDQCFLLDSVKAASPDIIIFAGDLYSKDEFELDGKVKFIKALNEIAPVYYAPGNHEMHHPDLCVAMFHKLKSMGINALRNEMAVICRGRDRINIYGLQMPLRYFINKDGSYKDLPVPDHNTIAHYLGQCDPDHCDLLIGHNPLFFEAYERWGADIVFSGHVHGGVIRLPIIGGLLSPERRFFPKYTKGLYRLGKTVMAVTAGLGKFRINDPSEIMLLTLTNKKQPSKHMKGHAWDI</sequence>
<accession>A0A011WRZ3</accession>
<dbReference type="GO" id="GO:0009245">
    <property type="term" value="P:lipid A biosynthetic process"/>
    <property type="evidence" value="ECO:0007669"/>
    <property type="project" value="TreeGrafter"/>
</dbReference>
<dbReference type="EMBL" id="JEOB01000002">
    <property type="protein sequence ID" value="EXM39785.1"/>
    <property type="molecule type" value="Genomic_DNA"/>
</dbReference>
<dbReference type="GO" id="GO:0008758">
    <property type="term" value="F:UDP-2,3-diacylglucosamine hydrolase activity"/>
    <property type="evidence" value="ECO:0007669"/>
    <property type="project" value="TreeGrafter"/>
</dbReference>
<evidence type="ECO:0000259" key="3">
    <source>
        <dbReference type="Pfam" id="PF00149"/>
    </source>
</evidence>
<evidence type="ECO:0000256" key="1">
    <source>
        <dbReference type="ARBA" id="ARBA00022723"/>
    </source>
</evidence>
<dbReference type="RefSeq" id="WP_037286860.1">
    <property type="nucleotide sequence ID" value="NZ_JEOB01000002.1"/>
</dbReference>
<dbReference type="Gene3D" id="3.60.21.10">
    <property type="match status" value="1"/>
</dbReference>
<dbReference type="InterPro" id="IPR029052">
    <property type="entry name" value="Metallo-depent_PP-like"/>
</dbReference>
<dbReference type="OrthoDB" id="9780884at2"/>
<feature type="domain" description="Calcineurin-like phosphoesterase" evidence="3">
    <location>
        <begin position="45"/>
        <end position="222"/>
    </location>
</feature>
<name>A0A011WRZ3_RUMAL</name>
<evidence type="ECO:0000313" key="5">
    <source>
        <dbReference type="EMBL" id="EXM39785.1"/>
    </source>
</evidence>
<gene>
    <name evidence="5" type="ORF">RASY3_08360</name>
    <name evidence="4" type="ORF">RASY3_18745</name>
</gene>
<dbReference type="EMBL" id="JEOB01000004">
    <property type="protein sequence ID" value="EXM38251.1"/>
    <property type="molecule type" value="Genomic_DNA"/>
</dbReference>
<dbReference type="PANTHER" id="PTHR31302">
    <property type="entry name" value="TRANSMEMBRANE PROTEIN WITH METALLOPHOSPHOESTERASE DOMAIN-RELATED"/>
    <property type="match status" value="1"/>
</dbReference>
<dbReference type="AlphaFoldDB" id="A0A011WRZ3"/>
<keyword evidence="2" id="KW-0378">Hydrolase</keyword>
<evidence type="ECO:0000313" key="4">
    <source>
        <dbReference type="EMBL" id="EXM38251.1"/>
    </source>
</evidence>
<dbReference type="GO" id="GO:0016020">
    <property type="term" value="C:membrane"/>
    <property type="evidence" value="ECO:0007669"/>
    <property type="project" value="GOC"/>
</dbReference>
<dbReference type="Proteomes" id="UP000021369">
    <property type="component" value="Unassembled WGS sequence"/>
</dbReference>
<comment type="caution">
    <text evidence="5">The sequence shown here is derived from an EMBL/GenBank/DDBJ whole genome shotgun (WGS) entry which is preliminary data.</text>
</comment>
<protein>
    <submittedName>
        <fullName evidence="5">Metallophosphoesterase</fullName>
    </submittedName>
</protein>
<keyword evidence="1" id="KW-0479">Metal-binding</keyword>
<dbReference type="InterPro" id="IPR051158">
    <property type="entry name" value="Metallophosphoesterase_sf"/>
</dbReference>
<organism evidence="5 6">
    <name type="scientific">Ruminococcus albus SY3</name>
    <dbReference type="NCBI Taxonomy" id="1341156"/>
    <lineage>
        <taxon>Bacteria</taxon>
        <taxon>Bacillati</taxon>
        <taxon>Bacillota</taxon>
        <taxon>Clostridia</taxon>
        <taxon>Eubacteriales</taxon>
        <taxon>Oscillospiraceae</taxon>
        <taxon>Ruminococcus</taxon>
    </lineage>
</organism>
<dbReference type="InterPro" id="IPR004843">
    <property type="entry name" value="Calcineurin-like_PHP"/>
</dbReference>
<proteinExistence type="predicted"/>
<dbReference type="Pfam" id="PF00149">
    <property type="entry name" value="Metallophos"/>
    <property type="match status" value="1"/>
</dbReference>
<dbReference type="SUPFAM" id="SSF56300">
    <property type="entry name" value="Metallo-dependent phosphatases"/>
    <property type="match status" value="1"/>
</dbReference>
<reference evidence="5 6" key="1">
    <citation type="submission" date="2013-06" db="EMBL/GenBank/DDBJ databases">
        <title>Rumen cellulosomics: divergent fiber-degrading strategies revealed by comparative genome-wide analysis of six Ruminococcal strains.</title>
        <authorList>
            <person name="Dassa B."/>
            <person name="Borovok I."/>
            <person name="Lamed R."/>
            <person name="Flint H."/>
            <person name="Yeoman C.J."/>
            <person name="White B."/>
            <person name="Bayer E.A."/>
        </authorList>
    </citation>
    <scope>NUCLEOTIDE SEQUENCE [LARGE SCALE GENOMIC DNA]</scope>
    <source>
        <strain evidence="5 6">SY3</strain>
    </source>
</reference>
<evidence type="ECO:0000256" key="2">
    <source>
        <dbReference type="ARBA" id="ARBA00022801"/>
    </source>
</evidence>
<dbReference type="GO" id="GO:0046872">
    <property type="term" value="F:metal ion binding"/>
    <property type="evidence" value="ECO:0007669"/>
    <property type="project" value="UniProtKB-KW"/>
</dbReference>
<keyword evidence="6" id="KW-1185">Reference proteome</keyword>
<evidence type="ECO:0000313" key="6">
    <source>
        <dbReference type="Proteomes" id="UP000021369"/>
    </source>
</evidence>
<dbReference type="PATRIC" id="fig|1341156.4.peg.3341"/>